<dbReference type="Gene3D" id="3.40.630.10">
    <property type="entry name" value="Zn peptidases"/>
    <property type="match status" value="1"/>
</dbReference>
<dbReference type="InterPro" id="IPR002933">
    <property type="entry name" value="Peptidase_M20"/>
</dbReference>
<gene>
    <name evidence="4" type="ORF">H3H32_01755</name>
</gene>
<feature type="domain" description="Peptidase M20 dimerisation" evidence="3">
    <location>
        <begin position="178"/>
        <end position="273"/>
    </location>
</feature>
<sequence>MTLDPNTFRQFRHELHRFPEVSGQEIETQKRINAFVSQFNPVTITEVGGTGLLLQYGQGDTGPVTLIRADIDALPIQEVNAFAHKSKYEGVSHKCGHDGHAAILARLASLLAENPVSDGRVYLLFQPAEETGKGAEAVLRDPNFAAIHPDRAFALHNLPGFTVGSIVCKPGSFTSSVLSIIVTFTGKVSHSAEPEKGLNPAYVMADFMLRTKQIQHPEPQSDDFALITPIYTTMGEKSYGISAGYGEVHLTLRTRNAKRMDVLTAQLQTLLAELSTASGIDIQTSYTEAFVANENDMEAYNLIRQSAQALGYDFIEKTEPFKWGEDFGLFTQHYPGAMFGIGNGEDSPALHNDDYDFNDSLIEPAAQLFLTLVHQLHGSA</sequence>
<keyword evidence="2" id="KW-0479">Metal-binding</keyword>
<dbReference type="NCBIfam" id="TIGR01891">
    <property type="entry name" value="amidohydrolases"/>
    <property type="match status" value="1"/>
</dbReference>
<dbReference type="KEGG" id="sfol:H3H32_01755"/>
<evidence type="ECO:0000313" key="5">
    <source>
        <dbReference type="Proteomes" id="UP000515369"/>
    </source>
</evidence>
<dbReference type="PANTHER" id="PTHR11014:SF169">
    <property type="entry name" value="CLAN MH, FAMILY M20, PEPTIDASE T-LIKE METALLOPEPTIDASE"/>
    <property type="match status" value="1"/>
</dbReference>
<organism evidence="4 5">
    <name type="scientific">Spirosoma foliorum</name>
    <dbReference type="NCBI Taxonomy" id="2710596"/>
    <lineage>
        <taxon>Bacteria</taxon>
        <taxon>Pseudomonadati</taxon>
        <taxon>Bacteroidota</taxon>
        <taxon>Cytophagia</taxon>
        <taxon>Cytophagales</taxon>
        <taxon>Cytophagaceae</taxon>
        <taxon>Spirosoma</taxon>
    </lineage>
</organism>
<accession>A0A7G5GXW4</accession>
<protein>
    <submittedName>
        <fullName evidence="4">Amidohydrolase</fullName>
    </submittedName>
</protein>
<evidence type="ECO:0000313" key="4">
    <source>
        <dbReference type="EMBL" id="QMW03706.1"/>
    </source>
</evidence>
<keyword evidence="5" id="KW-1185">Reference proteome</keyword>
<dbReference type="Proteomes" id="UP000515369">
    <property type="component" value="Chromosome"/>
</dbReference>
<feature type="binding site" evidence="2">
    <location>
        <position position="130"/>
    </location>
    <ligand>
        <name>Mn(2+)</name>
        <dbReference type="ChEBI" id="CHEBI:29035"/>
        <label>2</label>
    </ligand>
</feature>
<proteinExistence type="predicted"/>
<dbReference type="RefSeq" id="WP_182460963.1">
    <property type="nucleotide sequence ID" value="NZ_CP059732.1"/>
</dbReference>
<feature type="binding site" evidence="2">
    <location>
        <position position="156"/>
    </location>
    <ligand>
        <name>Mn(2+)</name>
        <dbReference type="ChEBI" id="CHEBI:29035"/>
        <label>2</label>
    </ligand>
</feature>
<dbReference type="GO" id="GO:0046872">
    <property type="term" value="F:metal ion binding"/>
    <property type="evidence" value="ECO:0007669"/>
    <property type="project" value="UniProtKB-KW"/>
</dbReference>
<name>A0A7G5GXW4_9BACT</name>
<keyword evidence="1 4" id="KW-0378">Hydrolase</keyword>
<evidence type="ECO:0000256" key="1">
    <source>
        <dbReference type="ARBA" id="ARBA00022801"/>
    </source>
</evidence>
<dbReference type="AlphaFoldDB" id="A0A7G5GXW4"/>
<reference evidence="4 5" key="1">
    <citation type="submission" date="2020-07" db="EMBL/GenBank/DDBJ databases">
        <title>Spirosoma foliorum sp. nov., isolated from the leaves on the Nejang mountain Korea, Republic of.</title>
        <authorList>
            <person name="Ho H."/>
            <person name="Lee Y.-J."/>
            <person name="Nurcahyanto D.-A."/>
            <person name="Kim S.-G."/>
        </authorList>
    </citation>
    <scope>NUCLEOTIDE SEQUENCE [LARGE SCALE GENOMIC DNA]</scope>
    <source>
        <strain evidence="4 5">PL0136</strain>
    </source>
</reference>
<dbReference type="InterPro" id="IPR017439">
    <property type="entry name" value="Amidohydrolase"/>
</dbReference>
<dbReference type="Pfam" id="PF07687">
    <property type="entry name" value="M20_dimer"/>
    <property type="match status" value="1"/>
</dbReference>
<dbReference type="SUPFAM" id="SSF55031">
    <property type="entry name" value="Bacterial exopeptidase dimerisation domain"/>
    <property type="match status" value="1"/>
</dbReference>
<feature type="binding site" evidence="2">
    <location>
        <position position="97"/>
    </location>
    <ligand>
        <name>Mn(2+)</name>
        <dbReference type="ChEBI" id="CHEBI:29035"/>
        <label>2</label>
    </ligand>
</feature>
<dbReference type="InterPro" id="IPR011650">
    <property type="entry name" value="Peptidase_M20_dimer"/>
</dbReference>
<dbReference type="SUPFAM" id="SSF53187">
    <property type="entry name" value="Zn-dependent exopeptidases"/>
    <property type="match status" value="1"/>
</dbReference>
<dbReference type="InterPro" id="IPR036264">
    <property type="entry name" value="Bact_exopeptidase_dim_dom"/>
</dbReference>
<dbReference type="Pfam" id="PF01546">
    <property type="entry name" value="Peptidase_M20"/>
    <property type="match status" value="1"/>
</dbReference>
<evidence type="ECO:0000256" key="2">
    <source>
        <dbReference type="PIRSR" id="PIRSR005962-1"/>
    </source>
</evidence>
<dbReference type="GO" id="GO:0016787">
    <property type="term" value="F:hydrolase activity"/>
    <property type="evidence" value="ECO:0007669"/>
    <property type="project" value="UniProtKB-KW"/>
</dbReference>
<keyword evidence="2" id="KW-0464">Manganese</keyword>
<comment type="cofactor">
    <cofactor evidence="2">
        <name>Mn(2+)</name>
        <dbReference type="ChEBI" id="CHEBI:29035"/>
    </cofactor>
    <text evidence="2">The Mn(2+) ion enhances activity.</text>
</comment>
<dbReference type="PIRSF" id="PIRSF005962">
    <property type="entry name" value="Pept_M20D_amidohydro"/>
    <property type="match status" value="1"/>
</dbReference>
<feature type="binding site" evidence="2">
    <location>
        <position position="95"/>
    </location>
    <ligand>
        <name>Mn(2+)</name>
        <dbReference type="ChEBI" id="CHEBI:29035"/>
        <label>2</label>
    </ligand>
</feature>
<dbReference type="EMBL" id="CP059732">
    <property type="protein sequence ID" value="QMW03706.1"/>
    <property type="molecule type" value="Genomic_DNA"/>
</dbReference>
<evidence type="ECO:0000259" key="3">
    <source>
        <dbReference type="Pfam" id="PF07687"/>
    </source>
</evidence>
<dbReference type="PANTHER" id="PTHR11014">
    <property type="entry name" value="PEPTIDASE M20 FAMILY MEMBER"/>
    <property type="match status" value="1"/>
</dbReference>
<feature type="binding site" evidence="2">
    <location>
        <position position="351"/>
    </location>
    <ligand>
        <name>Mn(2+)</name>
        <dbReference type="ChEBI" id="CHEBI:29035"/>
        <label>2</label>
    </ligand>
</feature>
<dbReference type="Gene3D" id="3.30.70.360">
    <property type="match status" value="1"/>
</dbReference>